<dbReference type="RefSeq" id="WP_380027077.1">
    <property type="nucleotide sequence ID" value="NZ_JBHSHC010000115.1"/>
</dbReference>
<dbReference type="InterPro" id="IPR012854">
    <property type="entry name" value="Cu_amine_oxidase-like_N"/>
</dbReference>
<feature type="domain" description="Copper amine oxidase-like N-terminal" evidence="1">
    <location>
        <begin position="327"/>
        <end position="374"/>
    </location>
</feature>
<dbReference type="Proteomes" id="UP001596002">
    <property type="component" value="Unassembled WGS sequence"/>
</dbReference>
<dbReference type="InterPro" id="IPR036582">
    <property type="entry name" value="Mao_N_sf"/>
</dbReference>
<sequence>MSVSISIYNRIPPNNGGWENYDLGGLSSSKKASVDDTNNLANQGVLIQISSRSSSTSSGTLHQIYNSNGKLLNAVSSISRTTSVPKHIGDEDAYLKDGTAYIWSKKLADSLGVSASWNPSKATVNIGGYEFTPQKVEDGKSYVKVRDVAEKLGFGLEWKNSTSELIITKTTNETKPVTKEILSFNPKALEDSYLENNITYISSKKLAGILGVSHSMDLGNGTVNIGGKNFLVAKSMNGQAYVKAGDVVKALGYGIEWDGGNGTVSITKTTTKSVPEKEQIAKIKPDQSDSYLQNGSIYMWSGKLAQVLRAPVSWNSKTGKVVFNGREFTPEKVVNGKSYVKVREVAETLGYNVDWDNNSGSVIISKTTTKVQQVTDKIATFKPQGIGDSYLENGTTYMSAKNWQIPLEFPIQQETVELK</sequence>
<keyword evidence="3" id="KW-1185">Reference proteome</keyword>
<accession>A0ABV9Q4E6</accession>
<evidence type="ECO:0000313" key="2">
    <source>
        <dbReference type="EMBL" id="MFC4769026.1"/>
    </source>
</evidence>
<protein>
    <submittedName>
        <fullName evidence="2">Stalk domain-containing protein</fullName>
    </submittedName>
</protein>
<dbReference type="Pfam" id="PF07833">
    <property type="entry name" value="Cu_amine_oxidN1"/>
    <property type="match status" value="3"/>
</dbReference>
<name>A0ABV9Q4E6_9BACL</name>
<dbReference type="Gene3D" id="3.30.457.10">
    <property type="entry name" value="Copper amine oxidase-like, N-terminal domain"/>
    <property type="match status" value="1"/>
</dbReference>
<dbReference type="SUPFAM" id="SSF55383">
    <property type="entry name" value="Copper amine oxidase, domain N"/>
    <property type="match status" value="1"/>
</dbReference>
<proteinExistence type="predicted"/>
<organism evidence="2 3">
    <name type="scientific">Effusibacillus consociatus</name>
    <dbReference type="NCBI Taxonomy" id="1117041"/>
    <lineage>
        <taxon>Bacteria</taxon>
        <taxon>Bacillati</taxon>
        <taxon>Bacillota</taxon>
        <taxon>Bacilli</taxon>
        <taxon>Bacillales</taxon>
        <taxon>Alicyclobacillaceae</taxon>
        <taxon>Effusibacillus</taxon>
    </lineage>
</organism>
<reference evidence="3" key="1">
    <citation type="journal article" date="2019" name="Int. J. Syst. Evol. Microbiol.">
        <title>The Global Catalogue of Microorganisms (GCM) 10K type strain sequencing project: providing services to taxonomists for standard genome sequencing and annotation.</title>
        <authorList>
            <consortium name="The Broad Institute Genomics Platform"/>
            <consortium name="The Broad Institute Genome Sequencing Center for Infectious Disease"/>
            <person name="Wu L."/>
            <person name="Ma J."/>
        </authorList>
    </citation>
    <scope>NUCLEOTIDE SEQUENCE [LARGE SCALE GENOMIC DNA]</scope>
    <source>
        <strain evidence="3">WYCCWR 12678</strain>
    </source>
</reference>
<gene>
    <name evidence="2" type="ORF">ACFO8Q_16950</name>
</gene>
<feature type="domain" description="Copper amine oxidase-like N-terminal" evidence="1">
    <location>
        <begin position="133"/>
        <end position="225"/>
    </location>
</feature>
<dbReference type="EMBL" id="JBHSHC010000115">
    <property type="protein sequence ID" value="MFC4769026.1"/>
    <property type="molecule type" value="Genomic_DNA"/>
</dbReference>
<evidence type="ECO:0000313" key="3">
    <source>
        <dbReference type="Proteomes" id="UP001596002"/>
    </source>
</evidence>
<evidence type="ECO:0000259" key="1">
    <source>
        <dbReference type="Pfam" id="PF07833"/>
    </source>
</evidence>
<comment type="caution">
    <text evidence="2">The sequence shown here is derived from an EMBL/GenBank/DDBJ whole genome shotgun (WGS) entry which is preliminary data.</text>
</comment>
<feature type="domain" description="Copper amine oxidase-like N-terminal" evidence="1">
    <location>
        <begin position="237"/>
        <end position="321"/>
    </location>
</feature>